<sequence length="262" mass="28367">MADVSNGFFADGPVVLPSGGPLYLQLKRWIEDAIHNGAINPGDALPSERDLATKVDVSRVTVRKAVLQLVKDGVLVQRHGSGTFVAPQTQRVEQSLSQLTSFTEDMARRGMAVRAEWLDRGLYLPSPEETIILGLSSGEQVARISRLRLTGETPLAIERASLSARVLPDPGAIGDSLYKHLDKSGNRPIRAIQRIRAANLGEEDAELLRVPAGSAGLNIERTSYLASGRVIEFTRSIYRGDTYDFVAELRLGDSSTSGGSKT</sequence>
<evidence type="ECO:0000256" key="2">
    <source>
        <dbReference type="ARBA" id="ARBA00023125"/>
    </source>
</evidence>
<dbReference type="SUPFAM" id="SSF46785">
    <property type="entry name" value="Winged helix' DNA-binding domain"/>
    <property type="match status" value="1"/>
</dbReference>
<dbReference type="InterPro" id="IPR036388">
    <property type="entry name" value="WH-like_DNA-bd_sf"/>
</dbReference>
<dbReference type="Pfam" id="PF07702">
    <property type="entry name" value="UTRA"/>
    <property type="match status" value="1"/>
</dbReference>
<dbReference type="InterPro" id="IPR050679">
    <property type="entry name" value="Bact_HTH_transcr_reg"/>
</dbReference>
<dbReference type="PANTHER" id="PTHR44846">
    <property type="entry name" value="MANNOSYL-D-GLYCERATE TRANSPORT/METABOLISM SYSTEM REPRESSOR MNGR-RELATED"/>
    <property type="match status" value="1"/>
</dbReference>
<evidence type="ECO:0000313" key="5">
    <source>
        <dbReference type="EMBL" id="QQR35407.1"/>
    </source>
</evidence>
<evidence type="ECO:0000256" key="1">
    <source>
        <dbReference type="ARBA" id="ARBA00023015"/>
    </source>
</evidence>
<dbReference type="PROSITE" id="PS50949">
    <property type="entry name" value="HTH_GNTR"/>
    <property type="match status" value="1"/>
</dbReference>
<name>A0ABX7BU07_9HYPH</name>
<gene>
    <name evidence="5" type="ORF">JI749_13730</name>
</gene>
<dbReference type="Proteomes" id="UP000595460">
    <property type="component" value="Chromosome"/>
</dbReference>
<dbReference type="EMBL" id="CP068047">
    <property type="protein sequence ID" value="QQR35407.1"/>
    <property type="molecule type" value="Genomic_DNA"/>
</dbReference>
<reference evidence="5 6" key="1">
    <citation type="submission" date="2021-01" db="EMBL/GenBank/DDBJ databases">
        <title>Genome seq and assembly of Devosia sp. G19.</title>
        <authorList>
            <person name="Chhetri G."/>
        </authorList>
    </citation>
    <scope>NUCLEOTIDE SEQUENCE [LARGE SCALE GENOMIC DNA]</scope>
    <source>
        <strain evidence="5 6">G19</strain>
    </source>
</reference>
<dbReference type="SMART" id="SM00866">
    <property type="entry name" value="UTRA"/>
    <property type="match status" value="1"/>
</dbReference>
<keyword evidence="6" id="KW-1185">Reference proteome</keyword>
<dbReference type="PANTHER" id="PTHR44846:SF1">
    <property type="entry name" value="MANNOSYL-D-GLYCERATE TRANSPORT_METABOLISM SYSTEM REPRESSOR MNGR-RELATED"/>
    <property type="match status" value="1"/>
</dbReference>
<organism evidence="5 6">
    <name type="scientific">Devosia oryziradicis</name>
    <dbReference type="NCBI Taxonomy" id="2801335"/>
    <lineage>
        <taxon>Bacteria</taxon>
        <taxon>Pseudomonadati</taxon>
        <taxon>Pseudomonadota</taxon>
        <taxon>Alphaproteobacteria</taxon>
        <taxon>Hyphomicrobiales</taxon>
        <taxon>Devosiaceae</taxon>
        <taxon>Devosia</taxon>
    </lineage>
</organism>
<feature type="domain" description="HTH gntR-type" evidence="4">
    <location>
        <begin position="20"/>
        <end position="88"/>
    </location>
</feature>
<evidence type="ECO:0000256" key="3">
    <source>
        <dbReference type="ARBA" id="ARBA00023163"/>
    </source>
</evidence>
<dbReference type="Gene3D" id="3.40.1410.10">
    <property type="entry name" value="Chorismate lyase-like"/>
    <property type="match status" value="1"/>
</dbReference>
<dbReference type="RefSeq" id="WP_201654959.1">
    <property type="nucleotide sequence ID" value="NZ_CP068047.1"/>
</dbReference>
<keyword evidence="3" id="KW-0804">Transcription</keyword>
<dbReference type="SUPFAM" id="SSF64288">
    <property type="entry name" value="Chorismate lyase-like"/>
    <property type="match status" value="1"/>
</dbReference>
<dbReference type="SMART" id="SM00345">
    <property type="entry name" value="HTH_GNTR"/>
    <property type="match status" value="1"/>
</dbReference>
<dbReference type="Pfam" id="PF00392">
    <property type="entry name" value="GntR"/>
    <property type="match status" value="1"/>
</dbReference>
<dbReference type="InterPro" id="IPR028978">
    <property type="entry name" value="Chorismate_lyase_/UTRA_dom_sf"/>
</dbReference>
<keyword evidence="2" id="KW-0238">DNA-binding</keyword>
<dbReference type="InterPro" id="IPR000524">
    <property type="entry name" value="Tscrpt_reg_HTH_GntR"/>
</dbReference>
<dbReference type="Gene3D" id="1.10.10.10">
    <property type="entry name" value="Winged helix-like DNA-binding domain superfamily/Winged helix DNA-binding domain"/>
    <property type="match status" value="1"/>
</dbReference>
<protein>
    <submittedName>
        <fullName evidence="5">GntR family transcriptional regulator</fullName>
    </submittedName>
</protein>
<keyword evidence="1" id="KW-0805">Transcription regulation</keyword>
<evidence type="ECO:0000259" key="4">
    <source>
        <dbReference type="PROSITE" id="PS50949"/>
    </source>
</evidence>
<dbReference type="PRINTS" id="PR00035">
    <property type="entry name" value="HTHGNTR"/>
</dbReference>
<accession>A0ABX7BU07</accession>
<evidence type="ECO:0000313" key="6">
    <source>
        <dbReference type="Proteomes" id="UP000595460"/>
    </source>
</evidence>
<dbReference type="InterPro" id="IPR036390">
    <property type="entry name" value="WH_DNA-bd_sf"/>
</dbReference>
<dbReference type="CDD" id="cd07377">
    <property type="entry name" value="WHTH_GntR"/>
    <property type="match status" value="1"/>
</dbReference>
<proteinExistence type="predicted"/>
<dbReference type="InterPro" id="IPR011663">
    <property type="entry name" value="UTRA"/>
</dbReference>